<dbReference type="CDD" id="cd03378">
    <property type="entry name" value="beta_CA_cladeC"/>
    <property type="match status" value="1"/>
</dbReference>
<dbReference type="EMBL" id="FRBM01000004">
    <property type="protein sequence ID" value="SHL53680.1"/>
    <property type="molecule type" value="Genomic_DNA"/>
</dbReference>
<evidence type="ECO:0000313" key="4">
    <source>
        <dbReference type="Proteomes" id="UP000184069"/>
    </source>
</evidence>
<dbReference type="PANTHER" id="PTHR11002">
    <property type="entry name" value="CARBONIC ANHYDRASE"/>
    <property type="match status" value="1"/>
</dbReference>
<dbReference type="Proteomes" id="UP000184069">
    <property type="component" value="Unassembled WGS sequence"/>
</dbReference>
<protein>
    <submittedName>
        <fullName evidence="3">Carbonic anhydrase</fullName>
    </submittedName>
</protein>
<proteinExistence type="inferred from homology"/>
<feature type="binding site" evidence="2">
    <location>
        <position position="99"/>
    </location>
    <ligand>
        <name>Zn(2+)</name>
        <dbReference type="ChEBI" id="CHEBI:29105"/>
    </ligand>
</feature>
<evidence type="ECO:0000313" key="3">
    <source>
        <dbReference type="EMBL" id="SHL53680.1"/>
    </source>
</evidence>
<evidence type="ECO:0000256" key="2">
    <source>
        <dbReference type="PIRSR" id="PIRSR601765-1"/>
    </source>
</evidence>
<reference evidence="3 4" key="1">
    <citation type="submission" date="2016-11" db="EMBL/GenBank/DDBJ databases">
        <authorList>
            <person name="Jaros S."/>
            <person name="Januszkiewicz K."/>
            <person name="Wedrychowicz H."/>
        </authorList>
    </citation>
    <scope>NUCLEOTIDE SEQUENCE [LARGE SCALE GENOMIC DNA]</scope>
    <source>
        <strain evidence="3 4">DSM 27621</strain>
    </source>
</reference>
<dbReference type="RefSeq" id="WP_123873207.1">
    <property type="nucleotide sequence ID" value="NZ_FRBM01000004.1"/>
</dbReference>
<dbReference type="PANTHER" id="PTHR11002:SF79">
    <property type="entry name" value="CARBONIC ANHYDRASE 2"/>
    <property type="match status" value="1"/>
</dbReference>
<dbReference type="InterPro" id="IPR036874">
    <property type="entry name" value="Carbonic_anhydrase_sf"/>
</dbReference>
<feature type="binding site" evidence="2">
    <location>
        <position position="101"/>
    </location>
    <ligand>
        <name>Zn(2+)</name>
        <dbReference type="ChEBI" id="CHEBI:29105"/>
    </ligand>
</feature>
<gene>
    <name evidence="3" type="ORF">SAMN05444407_104354</name>
</gene>
<dbReference type="Gene3D" id="3.40.1050.10">
    <property type="entry name" value="Carbonic anhydrase"/>
    <property type="match status" value="1"/>
</dbReference>
<dbReference type="Pfam" id="PF00484">
    <property type="entry name" value="Pro_CA"/>
    <property type="match status" value="1"/>
</dbReference>
<keyword evidence="2" id="KW-0862">Zinc</keyword>
<dbReference type="GO" id="GO:0004089">
    <property type="term" value="F:carbonate dehydratase activity"/>
    <property type="evidence" value="ECO:0007669"/>
    <property type="project" value="InterPro"/>
</dbReference>
<keyword evidence="2" id="KW-0479">Metal-binding</keyword>
<dbReference type="SUPFAM" id="SSF53056">
    <property type="entry name" value="beta-carbonic anhydrase, cab"/>
    <property type="match status" value="1"/>
</dbReference>
<dbReference type="OrthoDB" id="9797527at2"/>
<dbReference type="SMART" id="SM00947">
    <property type="entry name" value="Pro_CA"/>
    <property type="match status" value="1"/>
</dbReference>
<accession>A0A1M7BFA0</accession>
<feature type="binding site" evidence="2">
    <location>
        <position position="155"/>
    </location>
    <ligand>
        <name>Zn(2+)</name>
        <dbReference type="ChEBI" id="CHEBI:29105"/>
    </ligand>
</feature>
<feature type="binding site" evidence="2">
    <location>
        <position position="152"/>
    </location>
    <ligand>
        <name>Zn(2+)</name>
        <dbReference type="ChEBI" id="CHEBI:29105"/>
    </ligand>
</feature>
<dbReference type="NCBIfam" id="NF011765">
    <property type="entry name" value="PRK15219.1"/>
    <property type="match status" value="1"/>
</dbReference>
<comment type="cofactor">
    <cofactor evidence="2">
        <name>Zn(2+)</name>
        <dbReference type="ChEBI" id="CHEBI:29105"/>
    </cofactor>
    <text evidence="2">Binds 1 zinc ion per subunit.</text>
</comment>
<dbReference type="AlphaFoldDB" id="A0A1M7BFA0"/>
<comment type="similarity">
    <text evidence="1">Belongs to the beta-class carbonic anhydrase family.</text>
</comment>
<name>A0A1M7BFA0_9FLAO</name>
<dbReference type="STRING" id="1423959.SAMN05444407_104354"/>
<evidence type="ECO:0000256" key="1">
    <source>
        <dbReference type="ARBA" id="ARBA00006217"/>
    </source>
</evidence>
<organism evidence="3 4">
    <name type="scientific">Chryseobacterium contaminans</name>
    <dbReference type="NCBI Taxonomy" id="1423959"/>
    <lineage>
        <taxon>Bacteria</taxon>
        <taxon>Pseudomonadati</taxon>
        <taxon>Bacteroidota</taxon>
        <taxon>Flavobacteriia</taxon>
        <taxon>Flavobacteriales</taxon>
        <taxon>Weeksellaceae</taxon>
        <taxon>Chryseobacterium group</taxon>
        <taxon>Chryseobacterium</taxon>
    </lineage>
</organism>
<dbReference type="InterPro" id="IPR001765">
    <property type="entry name" value="Carbonic_anhydrase"/>
</dbReference>
<dbReference type="GO" id="GO:0008270">
    <property type="term" value="F:zinc ion binding"/>
    <property type="evidence" value="ECO:0007669"/>
    <property type="project" value="InterPro"/>
</dbReference>
<sequence length="249" mass="27392">MKTHNDLMKGLIVIVISTTMITCTKKNEEEQQNISKKEIIDKQFLTEKKQSKLTPDTVLEILKARNKEFSNDNLTIRNTSKRIRKSSLGQFPGAVILSCLDSRVPVEDIFHSGIGDLFVARVAGNISNEDILGSLEFACKVSGAKVILVLGHEHCGAIKSAIDNVELGNITALLSKIKPAIEKTNDFKGEKSSVNPGYLEAVTKANVLHTISNIRNNSPLLKEMESKGKIKIVGAEYHMETGNVEFLSD</sequence>